<evidence type="ECO:0000313" key="4">
    <source>
        <dbReference type="Proteomes" id="UP000799440"/>
    </source>
</evidence>
<evidence type="ECO:0000259" key="2">
    <source>
        <dbReference type="PROSITE" id="PS50206"/>
    </source>
</evidence>
<organism evidence="3 4">
    <name type="scientific">Sporormia fimetaria CBS 119925</name>
    <dbReference type="NCBI Taxonomy" id="1340428"/>
    <lineage>
        <taxon>Eukaryota</taxon>
        <taxon>Fungi</taxon>
        <taxon>Dikarya</taxon>
        <taxon>Ascomycota</taxon>
        <taxon>Pezizomycotina</taxon>
        <taxon>Dothideomycetes</taxon>
        <taxon>Pleosporomycetidae</taxon>
        <taxon>Pleosporales</taxon>
        <taxon>Sporormiaceae</taxon>
        <taxon>Sporormia</taxon>
    </lineage>
</organism>
<evidence type="ECO:0000313" key="3">
    <source>
        <dbReference type="EMBL" id="KAF2752297.1"/>
    </source>
</evidence>
<dbReference type="AlphaFoldDB" id="A0A6A6VSS2"/>
<dbReference type="Gene3D" id="3.40.250.10">
    <property type="entry name" value="Rhodanese-like domain"/>
    <property type="match status" value="1"/>
</dbReference>
<dbReference type="PROSITE" id="PS50206">
    <property type="entry name" value="RHODANESE_3"/>
    <property type="match status" value="1"/>
</dbReference>
<dbReference type="EMBL" id="MU006561">
    <property type="protein sequence ID" value="KAF2752297.1"/>
    <property type="molecule type" value="Genomic_DNA"/>
</dbReference>
<dbReference type="SUPFAM" id="SSF52821">
    <property type="entry name" value="Rhodanese/Cell cycle control phosphatase"/>
    <property type="match status" value="1"/>
</dbReference>
<reference evidence="3" key="1">
    <citation type="journal article" date="2020" name="Stud. Mycol.">
        <title>101 Dothideomycetes genomes: a test case for predicting lifestyles and emergence of pathogens.</title>
        <authorList>
            <person name="Haridas S."/>
            <person name="Albert R."/>
            <person name="Binder M."/>
            <person name="Bloem J."/>
            <person name="Labutti K."/>
            <person name="Salamov A."/>
            <person name="Andreopoulos B."/>
            <person name="Baker S."/>
            <person name="Barry K."/>
            <person name="Bills G."/>
            <person name="Bluhm B."/>
            <person name="Cannon C."/>
            <person name="Castanera R."/>
            <person name="Culley D."/>
            <person name="Daum C."/>
            <person name="Ezra D."/>
            <person name="Gonzalez J."/>
            <person name="Henrissat B."/>
            <person name="Kuo A."/>
            <person name="Liang C."/>
            <person name="Lipzen A."/>
            <person name="Lutzoni F."/>
            <person name="Magnuson J."/>
            <person name="Mondo S."/>
            <person name="Nolan M."/>
            <person name="Ohm R."/>
            <person name="Pangilinan J."/>
            <person name="Park H.-J."/>
            <person name="Ramirez L."/>
            <person name="Alfaro M."/>
            <person name="Sun H."/>
            <person name="Tritt A."/>
            <person name="Yoshinaga Y."/>
            <person name="Zwiers L.-H."/>
            <person name="Turgeon B."/>
            <person name="Goodwin S."/>
            <person name="Spatafora J."/>
            <person name="Crous P."/>
            <person name="Grigoriev I."/>
        </authorList>
    </citation>
    <scope>NUCLEOTIDE SEQUENCE</scope>
    <source>
        <strain evidence="3">CBS 119925</strain>
    </source>
</reference>
<sequence>MDRLQPMLQSQVLRGRRSLLEDRRERTIFLATNSVRTSELRPFSINTVDRSTIMSTKATGAPSKMTGTGLRGGSMPPLHQDSAQQKKGSVQKIAPKTTAPQTTTTKTSAPQTDLSTIDLGKLETHNTERKVSYTLDAVAPKTLLEALPKINVNRVVFVDCQDRMSNAGQFRNSVHLEVMDAKLALGIFEEKYAENPQAMMASRLWGADLVVFYCTYAAERSPTAMRSYLNLRMKLALKGQKPKVQKIVLLDGGIDAAKKVEGVIGYNGPRFEEWGKPLSKL</sequence>
<feature type="compositionally biased region" description="Low complexity" evidence="1">
    <location>
        <begin position="94"/>
        <end position="112"/>
    </location>
</feature>
<gene>
    <name evidence="3" type="ORF">M011DRAFT_21299</name>
</gene>
<dbReference type="OrthoDB" id="5408930at2759"/>
<accession>A0A6A6VSS2</accession>
<feature type="domain" description="Rhodanese" evidence="2">
    <location>
        <begin position="151"/>
        <end position="266"/>
    </location>
</feature>
<dbReference type="InterPro" id="IPR001763">
    <property type="entry name" value="Rhodanese-like_dom"/>
</dbReference>
<keyword evidence="4" id="KW-1185">Reference proteome</keyword>
<protein>
    <recommendedName>
        <fullName evidence="2">Rhodanese domain-containing protein</fullName>
    </recommendedName>
</protein>
<dbReference type="InterPro" id="IPR036873">
    <property type="entry name" value="Rhodanese-like_dom_sf"/>
</dbReference>
<proteinExistence type="predicted"/>
<evidence type="ECO:0000256" key="1">
    <source>
        <dbReference type="SAM" id="MobiDB-lite"/>
    </source>
</evidence>
<dbReference type="Proteomes" id="UP000799440">
    <property type="component" value="Unassembled WGS sequence"/>
</dbReference>
<feature type="region of interest" description="Disordered" evidence="1">
    <location>
        <begin position="57"/>
        <end position="112"/>
    </location>
</feature>
<name>A0A6A6VSS2_9PLEO</name>